<sequence length="312" mass="33994">MARATLLLPAAARFGQQRLGATAARVLGRADHRETADAGRQAQLLRHFELTPGHWPIAALTRQAEAGDAAGSAWLRADPSYLRPDINGARLLAYGEALAMTDADRDALLPALRPLFGDAGFPLDAPTPSHWYLRLPRGTKLPGFSDPGEALGEDLFEHLADGAEGRRWRALLSETQVVLHNHPWNARRAGSGLAPINSLWFWGGGVLPDQVSTQHTTAFSDDESARALAQAACTAAALPARFGNAAGDVVFDLQAERDLARLQEQWLLPAVAAIDRGELERLELDLEDGSAFMIARSQRWRVWRGPRPRFGE</sequence>
<organism evidence="1 2">
    <name type="scientific">Luteimonas cucumeris</name>
    <dbReference type="NCBI Taxonomy" id="985012"/>
    <lineage>
        <taxon>Bacteria</taxon>
        <taxon>Pseudomonadati</taxon>
        <taxon>Pseudomonadota</taxon>
        <taxon>Gammaproteobacteria</taxon>
        <taxon>Lysobacterales</taxon>
        <taxon>Lysobacteraceae</taxon>
        <taxon>Luteimonas</taxon>
    </lineage>
</organism>
<proteinExistence type="predicted"/>
<evidence type="ECO:0000313" key="1">
    <source>
        <dbReference type="EMBL" id="TWI03798.1"/>
    </source>
</evidence>
<name>A0A562L857_9GAMM</name>
<reference evidence="1 2" key="1">
    <citation type="journal article" date="2015" name="Stand. Genomic Sci.">
        <title>Genomic Encyclopedia of Bacterial and Archaeal Type Strains, Phase III: the genomes of soil and plant-associated and newly described type strains.</title>
        <authorList>
            <person name="Whitman W.B."/>
            <person name="Woyke T."/>
            <person name="Klenk H.P."/>
            <person name="Zhou Y."/>
            <person name="Lilburn T.G."/>
            <person name="Beck B.J."/>
            <person name="De Vos P."/>
            <person name="Vandamme P."/>
            <person name="Eisen J.A."/>
            <person name="Garrity G."/>
            <person name="Hugenholtz P."/>
            <person name="Kyrpides N.C."/>
        </authorList>
    </citation>
    <scope>NUCLEOTIDE SEQUENCE [LARGE SCALE GENOMIC DNA]</scope>
    <source>
        <strain evidence="1 2">CGMCC 1.10821</strain>
    </source>
</reference>
<dbReference type="RefSeq" id="WP_144899092.1">
    <property type="nucleotide sequence ID" value="NZ_VLKN01000003.1"/>
</dbReference>
<dbReference type="AlphaFoldDB" id="A0A562L857"/>
<dbReference type="PIRSF" id="PIRSF015283">
    <property type="entry name" value="Regulatory_RpfE"/>
    <property type="match status" value="1"/>
</dbReference>
<comment type="caution">
    <text evidence="1">The sequence shown here is derived from an EMBL/GenBank/DDBJ whole genome shotgun (WGS) entry which is preliminary data.</text>
</comment>
<protein>
    <recommendedName>
        <fullName evidence="3">Phosphoglycerate mutase</fullName>
    </recommendedName>
</protein>
<accession>A0A562L857</accession>
<dbReference type="OrthoDB" id="5295974at2"/>
<evidence type="ECO:0000313" key="2">
    <source>
        <dbReference type="Proteomes" id="UP000315167"/>
    </source>
</evidence>
<evidence type="ECO:0008006" key="3">
    <source>
        <dbReference type="Google" id="ProtNLM"/>
    </source>
</evidence>
<keyword evidence="2" id="KW-1185">Reference proteome</keyword>
<dbReference type="Proteomes" id="UP000315167">
    <property type="component" value="Unassembled WGS sequence"/>
</dbReference>
<dbReference type="EMBL" id="VLKN01000003">
    <property type="protein sequence ID" value="TWI03798.1"/>
    <property type="molecule type" value="Genomic_DNA"/>
</dbReference>
<gene>
    <name evidence="1" type="ORF">IP90_01614</name>
</gene>
<dbReference type="InterPro" id="IPR016631">
    <property type="entry name" value="Regulatory_RpfE"/>
</dbReference>